<accession>A0ABR1WSY4</accession>
<keyword evidence="2" id="KW-1185">Reference proteome</keyword>
<reference evidence="1 2" key="1">
    <citation type="submission" date="2023-01" db="EMBL/GenBank/DDBJ databases">
        <title>Analysis of 21 Apiospora genomes using comparative genomics revels a genus with tremendous synthesis potential of carbohydrate active enzymes and secondary metabolites.</title>
        <authorList>
            <person name="Sorensen T."/>
        </authorList>
    </citation>
    <scope>NUCLEOTIDE SEQUENCE [LARGE SCALE GENOMIC DNA]</scope>
    <source>
        <strain evidence="1 2">CBS 135458</strain>
    </source>
</reference>
<organism evidence="1 2">
    <name type="scientific">Apiospora phragmitis</name>
    <dbReference type="NCBI Taxonomy" id="2905665"/>
    <lineage>
        <taxon>Eukaryota</taxon>
        <taxon>Fungi</taxon>
        <taxon>Dikarya</taxon>
        <taxon>Ascomycota</taxon>
        <taxon>Pezizomycotina</taxon>
        <taxon>Sordariomycetes</taxon>
        <taxon>Xylariomycetidae</taxon>
        <taxon>Amphisphaeriales</taxon>
        <taxon>Apiosporaceae</taxon>
        <taxon>Apiospora</taxon>
    </lineage>
</organism>
<sequence>MAITYHISHITPQYKFHYTKQKKPWLRRVGNWDVNQFDVALLRSWISHCDTVHRRYAVYLIDFEFLTWLTSTSVNPIEAVRYVALSYMWEGGGEQEFQLRQNLVETLEIPSSLAKITIPGILKDAMALCKDLNESTWVDWAHRAPPTVVHYCRWVEEYTRRQLTFPSDSLNAFAGASKIVASALEIRSSYELRKLDVEERWIDQSVSMADLKGVADLPVLEGVADWKHDIKNEAWAHRPQSPWEAVAHGDLDADACGIAATLPGCLVFNTTVASAGQGFDLGDCRETAVCGFSDGSA</sequence>
<dbReference type="PANTHER" id="PTHR33112:SF12">
    <property type="entry name" value="HETEROKARYON INCOMPATIBILITY DOMAIN-CONTAINING PROTEIN"/>
    <property type="match status" value="1"/>
</dbReference>
<dbReference type="GeneID" id="92085683"/>
<dbReference type="EMBL" id="JAQQWL010000002">
    <property type="protein sequence ID" value="KAK8086237.1"/>
    <property type="molecule type" value="Genomic_DNA"/>
</dbReference>
<gene>
    <name evidence="1" type="ORF">PG994_001211</name>
</gene>
<dbReference type="RefSeq" id="XP_066720761.1">
    <property type="nucleotide sequence ID" value="XM_066852620.1"/>
</dbReference>
<proteinExistence type="predicted"/>
<protein>
    <submittedName>
        <fullName evidence="1">Heterokaryon incompatibility</fullName>
    </submittedName>
</protein>
<evidence type="ECO:0000313" key="2">
    <source>
        <dbReference type="Proteomes" id="UP001480595"/>
    </source>
</evidence>
<comment type="caution">
    <text evidence="1">The sequence shown here is derived from an EMBL/GenBank/DDBJ whole genome shotgun (WGS) entry which is preliminary data.</text>
</comment>
<evidence type="ECO:0000313" key="1">
    <source>
        <dbReference type="EMBL" id="KAK8086237.1"/>
    </source>
</evidence>
<dbReference type="PANTHER" id="PTHR33112">
    <property type="entry name" value="DOMAIN PROTEIN, PUTATIVE-RELATED"/>
    <property type="match status" value="1"/>
</dbReference>
<name>A0ABR1WSY4_9PEZI</name>
<dbReference type="Proteomes" id="UP001480595">
    <property type="component" value="Unassembled WGS sequence"/>
</dbReference>